<keyword evidence="2" id="KW-0479">Metal-binding</keyword>
<evidence type="ECO:0000313" key="5">
    <source>
        <dbReference type="Proteomes" id="UP001152888"/>
    </source>
</evidence>
<evidence type="ECO:0000259" key="3">
    <source>
        <dbReference type="Pfam" id="PF13359"/>
    </source>
</evidence>
<reference evidence="4" key="1">
    <citation type="submission" date="2022-03" db="EMBL/GenBank/DDBJ databases">
        <authorList>
            <person name="Sayadi A."/>
        </authorList>
    </citation>
    <scope>NUCLEOTIDE SEQUENCE</scope>
</reference>
<comment type="caution">
    <text evidence="4">The sequence shown here is derived from an EMBL/GenBank/DDBJ whole genome shotgun (WGS) entry which is preliminary data.</text>
</comment>
<feature type="domain" description="DDE Tnp4" evidence="3">
    <location>
        <begin position="30"/>
        <end position="71"/>
    </location>
</feature>
<dbReference type="EMBL" id="CAKOFQ010006796">
    <property type="protein sequence ID" value="CAH1972255.1"/>
    <property type="molecule type" value="Genomic_DNA"/>
</dbReference>
<name>A0A9P0P7R2_ACAOB</name>
<dbReference type="GO" id="GO:0046872">
    <property type="term" value="F:metal ion binding"/>
    <property type="evidence" value="ECO:0007669"/>
    <property type="project" value="UniProtKB-KW"/>
</dbReference>
<dbReference type="Pfam" id="PF13359">
    <property type="entry name" value="DDE_Tnp_4"/>
    <property type="match status" value="1"/>
</dbReference>
<evidence type="ECO:0000256" key="1">
    <source>
        <dbReference type="ARBA" id="ARBA00001968"/>
    </source>
</evidence>
<sequence length="153" mass="17238">MKFPTTEAEWRSIAQVFEARCNIPNCIGAVDGKHVNILPPPNSGAYYYNYKGYNSLVLMAICDANCEFIIRKCGKSYTPSECSDEENIMDGTVQVGLGPDSNIFAGLHGGYSRNFTREANRVRQLFTQYFNQEGAVSWQERMIHLPNLKLSNL</sequence>
<gene>
    <name evidence="4" type="ORF">ACAOBT_LOCUS9893</name>
</gene>
<accession>A0A9P0P7R2</accession>
<dbReference type="AlphaFoldDB" id="A0A9P0P7R2"/>
<dbReference type="OrthoDB" id="6775305at2759"/>
<proteinExistence type="predicted"/>
<evidence type="ECO:0000256" key="2">
    <source>
        <dbReference type="ARBA" id="ARBA00022723"/>
    </source>
</evidence>
<keyword evidence="5" id="KW-1185">Reference proteome</keyword>
<protein>
    <recommendedName>
        <fullName evidence="3">DDE Tnp4 domain-containing protein</fullName>
    </recommendedName>
</protein>
<dbReference type="Proteomes" id="UP001152888">
    <property type="component" value="Unassembled WGS sequence"/>
</dbReference>
<comment type="cofactor">
    <cofactor evidence="1">
        <name>a divalent metal cation</name>
        <dbReference type="ChEBI" id="CHEBI:60240"/>
    </cofactor>
</comment>
<dbReference type="InterPro" id="IPR027806">
    <property type="entry name" value="HARBI1_dom"/>
</dbReference>
<evidence type="ECO:0000313" key="4">
    <source>
        <dbReference type="EMBL" id="CAH1972255.1"/>
    </source>
</evidence>
<organism evidence="4 5">
    <name type="scientific">Acanthoscelides obtectus</name>
    <name type="common">Bean weevil</name>
    <name type="synonym">Bruchus obtectus</name>
    <dbReference type="NCBI Taxonomy" id="200917"/>
    <lineage>
        <taxon>Eukaryota</taxon>
        <taxon>Metazoa</taxon>
        <taxon>Ecdysozoa</taxon>
        <taxon>Arthropoda</taxon>
        <taxon>Hexapoda</taxon>
        <taxon>Insecta</taxon>
        <taxon>Pterygota</taxon>
        <taxon>Neoptera</taxon>
        <taxon>Endopterygota</taxon>
        <taxon>Coleoptera</taxon>
        <taxon>Polyphaga</taxon>
        <taxon>Cucujiformia</taxon>
        <taxon>Chrysomeloidea</taxon>
        <taxon>Chrysomelidae</taxon>
        <taxon>Bruchinae</taxon>
        <taxon>Bruchini</taxon>
        <taxon>Acanthoscelides</taxon>
    </lineage>
</organism>